<dbReference type="eggNOG" id="KOG0210">
    <property type="taxonomic scope" value="Eukaryota"/>
</dbReference>
<dbReference type="Gene3D" id="3.40.50.1000">
    <property type="entry name" value="HAD superfamily/HAD-like"/>
    <property type="match status" value="2"/>
</dbReference>
<evidence type="ECO:0000256" key="5">
    <source>
        <dbReference type="ARBA" id="ARBA00022989"/>
    </source>
</evidence>
<keyword evidence="9" id="KW-0378">Hydrolase</keyword>
<feature type="transmembrane region" description="Helical" evidence="7">
    <location>
        <begin position="904"/>
        <end position="922"/>
    </location>
</feature>
<dbReference type="Gene3D" id="1.20.1110.10">
    <property type="entry name" value="Calcium-transporting ATPase, transmembrane domain"/>
    <property type="match status" value="1"/>
</dbReference>
<dbReference type="Proteomes" id="UP000008983">
    <property type="component" value="Unassembled WGS sequence"/>
</dbReference>
<dbReference type="InterPro" id="IPR032630">
    <property type="entry name" value="P_typ_ATPase_c"/>
</dbReference>
<dbReference type="EMBL" id="GL983801">
    <property type="protein sequence ID" value="EGR32053.1"/>
    <property type="molecule type" value="Genomic_DNA"/>
</dbReference>
<comment type="subcellular location">
    <subcellularLocation>
        <location evidence="1">Membrane</location>
        <topology evidence="1">Multi-pass membrane protein</topology>
    </subcellularLocation>
</comment>
<dbReference type="SUPFAM" id="SSF56784">
    <property type="entry name" value="HAD-like"/>
    <property type="match status" value="1"/>
</dbReference>
<keyword evidence="6 7" id="KW-0472">Membrane</keyword>
<dbReference type="InterPro" id="IPR008250">
    <property type="entry name" value="ATPase_P-typ_transduc_dom_A_sf"/>
</dbReference>
<feature type="non-terminal residue" evidence="9">
    <location>
        <position position="1"/>
    </location>
</feature>
<dbReference type="PANTHER" id="PTHR24092">
    <property type="entry name" value="PROBABLE PHOSPHOLIPID-TRANSPORTING ATPASE"/>
    <property type="match status" value="1"/>
</dbReference>
<dbReference type="GO" id="GO:0006897">
    <property type="term" value="P:endocytosis"/>
    <property type="evidence" value="ECO:0007669"/>
    <property type="project" value="TreeGrafter"/>
</dbReference>
<dbReference type="InterPro" id="IPR036412">
    <property type="entry name" value="HAD-like_sf"/>
</dbReference>
<dbReference type="SUPFAM" id="SSF81653">
    <property type="entry name" value="Calcium ATPase, transduction domain A"/>
    <property type="match status" value="1"/>
</dbReference>
<dbReference type="PROSITE" id="PS00154">
    <property type="entry name" value="ATPASE_E1_E2"/>
    <property type="match status" value="1"/>
</dbReference>
<dbReference type="Gene3D" id="3.40.1110.10">
    <property type="entry name" value="Calcium-transporting ATPase, cytoplasmic domain N"/>
    <property type="match status" value="2"/>
</dbReference>
<feature type="transmembrane region" description="Helical" evidence="7">
    <location>
        <begin position="856"/>
        <end position="876"/>
    </location>
</feature>
<dbReference type="STRING" id="857967.G0QRV1"/>
<dbReference type="InterPro" id="IPR023299">
    <property type="entry name" value="ATPase_P-typ_cyto_dom_N"/>
</dbReference>
<dbReference type="GO" id="GO:0000166">
    <property type="term" value="F:nucleotide binding"/>
    <property type="evidence" value="ECO:0007669"/>
    <property type="project" value="InterPro"/>
</dbReference>
<dbReference type="InterPro" id="IPR018303">
    <property type="entry name" value="ATPase_P-typ_P_site"/>
</dbReference>
<dbReference type="GO" id="GO:0046872">
    <property type="term" value="F:metal ion binding"/>
    <property type="evidence" value="ECO:0007669"/>
    <property type="project" value="UniProtKB-KW"/>
</dbReference>
<gene>
    <name evidence="9" type="ORF">IMG5_097800</name>
</gene>
<accession>G0QRV1</accession>
<dbReference type="GO" id="GO:0005802">
    <property type="term" value="C:trans-Golgi network"/>
    <property type="evidence" value="ECO:0007669"/>
    <property type="project" value="TreeGrafter"/>
</dbReference>
<dbReference type="Gene3D" id="2.70.150.10">
    <property type="entry name" value="Calcium-transporting ATPase, cytoplasmic transduction domain A"/>
    <property type="match status" value="2"/>
</dbReference>
<dbReference type="GO" id="GO:0016787">
    <property type="term" value="F:hydrolase activity"/>
    <property type="evidence" value="ECO:0007669"/>
    <property type="project" value="UniProtKB-KW"/>
</dbReference>
<evidence type="ECO:0000256" key="6">
    <source>
        <dbReference type="ARBA" id="ARBA00023136"/>
    </source>
</evidence>
<dbReference type="PANTHER" id="PTHR24092:SF5">
    <property type="entry name" value="PHOSPHOLIPID-TRANSPORTING ATPASE"/>
    <property type="match status" value="1"/>
</dbReference>
<dbReference type="EC" id="3.6.3.1" evidence="9"/>
<evidence type="ECO:0000256" key="1">
    <source>
        <dbReference type="ARBA" id="ARBA00004141"/>
    </source>
</evidence>
<proteinExistence type="predicted"/>
<evidence type="ECO:0000313" key="9">
    <source>
        <dbReference type="EMBL" id="EGR32053.1"/>
    </source>
</evidence>
<keyword evidence="3" id="KW-0479">Metal-binding</keyword>
<dbReference type="Pfam" id="PF16212">
    <property type="entry name" value="PhoLip_ATPase_C"/>
    <property type="match status" value="1"/>
</dbReference>
<feature type="transmembrane region" description="Helical" evidence="7">
    <location>
        <begin position="750"/>
        <end position="768"/>
    </location>
</feature>
<dbReference type="InterPro" id="IPR044492">
    <property type="entry name" value="P_typ_ATPase_HD_dom"/>
</dbReference>
<keyword evidence="2 7" id="KW-0812">Transmembrane</keyword>
<reference evidence="9 10" key="1">
    <citation type="submission" date="2011-07" db="EMBL/GenBank/DDBJ databases">
        <authorList>
            <person name="Coyne R."/>
            <person name="Brami D."/>
            <person name="Johnson J."/>
            <person name="Hostetler J."/>
            <person name="Hannick L."/>
            <person name="Clark T."/>
            <person name="Cassidy-Hanley D."/>
            <person name="Inman J."/>
        </authorList>
    </citation>
    <scope>NUCLEOTIDE SEQUENCE [LARGE SCALE GENOMIC DNA]</scope>
    <source>
        <strain evidence="9 10">G5</strain>
    </source>
</reference>
<dbReference type="InterPro" id="IPR023214">
    <property type="entry name" value="HAD_sf"/>
</dbReference>
<evidence type="ECO:0000256" key="2">
    <source>
        <dbReference type="ARBA" id="ARBA00022692"/>
    </source>
</evidence>
<dbReference type="SUPFAM" id="SSF81665">
    <property type="entry name" value="Calcium ATPase, transmembrane domain M"/>
    <property type="match status" value="1"/>
</dbReference>
<dbReference type="PRINTS" id="PR00119">
    <property type="entry name" value="CATATPASE"/>
</dbReference>
<dbReference type="InterPro" id="IPR023298">
    <property type="entry name" value="ATPase_P-typ_TM_dom_sf"/>
</dbReference>
<dbReference type="RefSeq" id="XP_004035539.1">
    <property type="nucleotide sequence ID" value="XM_004035491.1"/>
</dbReference>
<feature type="transmembrane region" description="Helical" evidence="7">
    <location>
        <begin position="934"/>
        <end position="954"/>
    </location>
</feature>
<dbReference type="SFLD" id="SFLDS00003">
    <property type="entry name" value="Haloacid_Dehalogenase"/>
    <property type="match status" value="1"/>
</dbReference>
<dbReference type="GO" id="GO:0140326">
    <property type="term" value="F:ATPase-coupled intramembrane lipid transporter activity"/>
    <property type="evidence" value="ECO:0007669"/>
    <property type="project" value="TreeGrafter"/>
</dbReference>
<dbReference type="AlphaFoldDB" id="G0QRV1"/>
<feature type="transmembrane region" description="Helical" evidence="7">
    <location>
        <begin position="827"/>
        <end position="850"/>
    </location>
</feature>
<keyword evidence="5 7" id="KW-1133">Transmembrane helix</keyword>
<evidence type="ECO:0000256" key="4">
    <source>
        <dbReference type="ARBA" id="ARBA00022842"/>
    </source>
</evidence>
<name>G0QRV1_ICHMU</name>
<evidence type="ECO:0000256" key="3">
    <source>
        <dbReference type="ARBA" id="ARBA00022723"/>
    </source>
</evidence>
<evidence type="ECO:0000259" key="8">
    <source>
        <dbReference type="Pfam" id="PF16212"/>
    </source>
</evidence>
<dbReference type="SFLD" id="SFLDF00027">
    <property type="entry name" value="p-type_atpase"/>
    <property type="match status" value="1"/>
</dbReference>
<dbReference type="GO" id="GO:0005886">
    <property type="term" value="C:plasma membrane"/>
    <property type="evidence" value="ECO:0007669"/>
    <property type="project" value="TreeGrafter"/>
</dbReference>
<dbReference type="SUPFAM" id="SSF81660">
    <property type="entry name" value="Metal cation-transporting ATPase, ATP-binding domain N"/>
    <property type="match status" value="1"/>
</dbReference>
<dbReference type="InParanoid" id="G0QRV1"/>
<dbReference type="GO" id="GO:0006890">
    <property type="term" value="P:retrograde vesicle-mediated transport, Golgi to endoplasmic reticulum"/>
    <property type="evidence" value="ECO:0007669"/>
    <property type="project" value="TreeGrafter"/>
</dbReference>
<evidence type="ECO:0000313" key="10">
    <source>
        <dbReference type="Proteomes" id="UP000008983"/>
    </source>
</evidence>
<organism evidence="9 10">
    <name type="scientific">Ichthyophthirius multifiliis</name>
    <name type="common">White spot disease agent</name>
    <name type="synonym">Ich</name>
    <dbReference type="NCBI Taxonomy" id="5932"/>
    <lineage>
        <taxon>Eukaryota</taxon>
        <taxon>Sar</taxon>
        <taxon>Alveolata</taxon>
        <taxon>Ciliophora</taxon>
        <taxon>Intramacronucleata</taxon>
        <taxon>Oligohymenophorea</taxon>
        <taxon>Hymenostomatida</taxon>
        <taxon>Ophryoglenina</taxon>
        <taxon>Ichthyophthirius</taxon>
    </lineage>
</organism>
<feature type="transmembrane region" description="Helical" evidence="7">
    <location>
        <begin position="720"/>
        <end position="738"/>
    </location>
</feature>
<keyword evidence="10" id="KW-1185">Reference proteome</keyword>
<dbReference type="GO" id="GO:0005768">
    <property type="term" value="C:endosome"/>
    <property type="evidence" value="ECO:0007669"/>
    <property type="project" value="TreeGrafter"/>
</dbReference>
<dbReference type="Pfam" id="PF13246">
    <property type="entry name" value="Cation_ATPase"/>
    <property type="match status" value="1"/>
</dbReference>
<evidence type="ECO:0000256" key="7">
    <source>
        <dbReference type="SAM" id="Phobius"/>
    </source>
</evidence>
<feature type="domain" description="P-type ATPase C-terminal" evidence="8">
    <location>
        <begin position="686"/>
        <end position="964"/>
    </location>
</feature>
<sequence length="990" mass="116485">IQQKKQQNSNNETFQVLEENGQFIQKQLNELQIGQIIKIQFQQRLPCDIVLLYTKNQNSQCVISTQFISGQTDYINKVPITYFQQQIQINQDNYDNFNFNYLDAFIKIKNENNELLDKFEGSFKIIQHDGEIIKQSLNAQNVVWYNSILHSNEILGIIINVGINRKIFKNQQFLKSKFSKFNSEINYIFFYVFFIFFQLLYLTFILLSSIIPISLKINLDIAKIIYIFKINCSKDIEGVITQNSFINEDLGKIQYLLCDKTGTLTQDELKIKYVYVDNQIYTDNQITSLKHSITQKSILLIIYKQFFFQIIFSIYKKPRNQQSKSFDLIKALAICNSVILDQEKKVYQGNSPDEISLVEFANNLGISLTYRNAQIISISIQNEQNNIQEDFQVLHVLDFTEENRRMGIIVENQNKIIFYLKGDDNIIKQYINDKAQSILCENQANELTNLGLRTLAFSQRTFDKNFIIHWIQQYQQAQQLQQNRNHALKKLREQIEKQMEYLGVVGLDESLQENIIQTITNFKNAGIKLWMLTGDKIENATFVATASGIRGKNQIFQRIQNVYDDIDIKAKLQYFQSDNNKQQILAIDGQSLKVALEEYEQKFVEICLNAQCVIFAKCSSLLKKQIIDSIKKYSNVKIAAIGDGDNDIKMIQNADIGIGFYFIYYYLYLFHIFKGINKGNKCQAALNADFQINKFSDLNQLLLWHGRLIYTKSAMITQFILQRGLIISFIQMIFICMFQNVQISALNDKLIVSYATIFNILPVFSIIFDQDANVNIFQIVFLYLFLTKSYKHQLKILNFIKFQQKIKNLIQKPCFLGFGQLYFKQNIYLLISQIFILKVFNIDFVILYFLELIVLFIFRNNCFCDFNYIGISIYFYSCKKKNIYNKIINIYYINYQVYKIKWEIILLNCISILFYITILIFMQEQFDINSIWQLKFIGYIIAIVILCWIPVYGFQKLKRKIDPTDHEKVMKKIQEKITNQQNLEQQILQI</sequence>
<dbReference type="GeneID" id="14908207"/>
<keyword evidence="4" id="KW-0460">Magnesium</keyword>
<dbReference type="GO" id="GO:0045332">
    <property type="term" value="P:phospholipid translocation"/>
    <property type="evidence" value="ECO:0007669"/>
    <property type="project" value="TreeGrafter"/>
</dbReference>
<protein>
    <submittedName>
        <fullName evidence="9">Phospholipid-translocating p-type flippase family protein, putative</fullName>
        <ecNumber evidence="9">3.6.3.1</ecNumber>
    </submittedName>
</protein>
<feature type="transmembrane region" description="Helical" evidence="7">
    <location>
        <begin position="187"/>
        <end position="207"/>
    </location>
</feature>
<dbReference type="SFLD" id="SFLDG00002">
    <property type="entry name" value="C1.7:_P-type_atpase_like"/>
    <property type="match status" value="1"/>
</dbReference>
<dbReference type="OrthoDB" id="377733at2759"/>